<dbReference type="UniPathway" id="UPA00051">
    <property type="reaction ID" value="UER00075"/>
</dbReference>
<dbReference type="FunFam" id="1.10.1740.110:FF:000001">
    <property type="entry name" value="Homoserine O-acetyltransferase"/>
    <property type="match status" value="1"/>
</dbReference>
<feature type="binding site" evidence="7">
    <location>
        <position position="227"/>
    </location>
    <ligand>
        <name>substrate</name>
    </ligand>
</feature>
<evidence type="ECO:0000313" key="11">
    <source>
        <dbReference type="Proteomes" id="UP000005744"/>
    </source>
</evidence>
<dbReference type="OrthoDB" id="9800754at2"/>
<dbReference type="InterPro" id="IPR029058">
    <property type="entry name" value="AB_hydrolase_fold"/>
</dbReference>
<dbReference type="eggNOG" id="COG2021">
    <property type="taxonomic scope" value="Bacteria"/>
</dbReference>
<dbReference type="GO" id="GO:0005737">
    <property type="term" value="C:cytoplasm"/>
    <property type="evidence" value="ECO:0007669"/>
    <property type="project" value="UniProtKB-SubCell"/>
</dbReference>
<dbReference type="SUPFAM" id="SSF53474">
    <property type="entry name" value="alpha/beta-Hydrolases"/>
    <property type="match status" value="1"/>
</dbReference>
<dbReference type="PANTHER" id="PTHR32268">
    <property type="entry name" value="HOMOSERINE O-ACETYLTRANSFERASE"/>
    <property type="match status" value="1"/>
</dbReference>
<evidence type="ECO:0000259" key="9">
    <source>
        <dbReference type="Pfam" id="PF00561"/>
    </source>
</evidence>
<dbReference type="NCBIfam" id="TIGR01392">
    <property type="entry name" value="homoserO_Ac_trn"/>
    <property type="match status" value="1"/>
</dbReference>
<evidence type="ECO:0000256" key="4">
    <source>
        <dbReference type="ARBA" id="ARBA00022679"/>
    </source>
</evidence>
<comment type="caution">
    <text evidence="7">Lacks conserved residue(s) required for the propagation of feature annotation.</text>
</comment>
<reference evidence="10 11" key="1">
    <citation type="submission" date="2011-11" db="EMBL/GenBank/DDBJ databases">
        <title>Improved High-Quality Draft sequence of Beggiatoa alba B18lD.</title>
        <authorList>
            <consortium name="US DOE Joint Genome Institute"/>
            <person name="Lucas S."/>
            <person name="Han J."/>
            <person name="Lapidus A."/>
            <person name="Cheng J.-F."/>
            <person name="Goodwin L."/>
            <person name="Pitluck S."/>
            <person name="Peters L."/>
            <person name="Mikhailova N."/>
            <person name="Held B."/>
            <person name="Detter J.C."/>
            <person name="Han C."/>
            <person name="Tapia R."/>
            <person name="Land M."/>
            <person name="Hauser L."/>
            <person name="Kyrpides N."/>
            <person name="Ivanova N."/>
            <person name="Pagani I."/>
            <person name="Samuel K."/>
            <person name="Teske A."/>
            <person name="Mueller J."/>
            <person name="Woyke T."/>
        </authorList>
    </citation>
    <scope>NUCLEOTIDE SEQUENCE [LARGE SCALE GENOMIC DNA]</scope>
    <source>
        <strain evidence="10 11">B18LD</strain>
    </source>
</reference>
<dbReference type="Gene3D" id="1.10.1740.110">
    <property type="match status" value="1"/>
</dbReference>
<proteinExistence type="inferred from homology"/>
<dbReference type="GO" id="GO:0009086">
    <property type="term" value="P:methionine biosynthetic process"/>
    <property type="evidence" value="ECO:0007669"/>
    <property type="project" value="UniProtKB-UniRule"/>
</dbReference>
<feature type="active site" evidence="7 8">
    <location>
        <position position="355"/>
    </location>
</feature>
<comment type="subcellular location">
    <subcellularLocation>
        <location evidence="7">Cytoplasm</location>
    </subcellularLocation>
</comment>
<feature type="active site" description="Nucleophile" evidence="7 8">
    <location>
        <position position="157"/>
    </location>
</feature>
<dbReference type="NCBIfam" id="NF001209">
    <property type="entry name" value="PRK00175.1"/>
    <property type="match status" value="1"/>
</dbReference>
<keyword evidence="2 7" id="KW-0963">Cytoplasm</keyword>
<dbReference type="EC" id="2.3.1.46" evidence="7"/>
<keyword evidence="4 7" id="KW-0808">Transferase</keyword>
<dbReference type="PIRSF" id="PIRSF000443">
    <property type="entry name" value="Homoser_Ac_trans"/>
    <property type="match status" value="1"/>
</dbReference>
<comment type="similarity">
    <text evidence="7">Belongs to the AB hydrolase superfamily. MetX family.</text>
</comment>
<keyword evidence="11" id="KW-1185">Reference proteome</keyword>
<evidence type="ECO:0000256" key="1">
    <source>
        <dbReference type="ARBA" id="ARBA00011738"/>
    </source>
</evidence>
<feature type="site" description="Important for acyl-CoA specificity" evidence="7">
    <location>
        <position position="324"/>
    </location>
</feature>
<sequence length="378" mass="42380">MADTFPSDSVGLVTPQTLHFDAPLTLDCGRTLPRYDIVYETYGQLNANRSNAVLICHALSGDHHAAGYHSEQDKKPGWWDNAIGIGKPIDTSRFFVVCLNNLGGCKGSTGPVSLNPDTGKPYGPDFPIITVRDWVNSQARLSDALGIQQWAAVIGGSLGGMQALQWAIDYPERLRHCIAIAAAPKLSAQNIAFNEVARQAIMTDPDFHAGHYYEHHVIPRQGLMLARMLGHITYLSDDSMRAKFGRELREGKINFSFDVEFQIESYLRYQGRSFVDRFDANTYLLMTKALDYFDPASEYNHDLAQAFAKVKAHFLIASFTSDWRFSSARSREIVKALLDNKKQVSYAEFKADDGHDAFLMPVPHYQQIFRAYMQGIAL</sequence>
<comment type="pathway">
    <text evidence="7">Amino-acid biosynthesis; L-methionine biosynthesis via de novo pathway; O-succinyl-L-homoserine from L-homoserine: step 1/1.</text>
</comment>
<organism evidence="10 11">
    <name type="scientific">Beggiatoa alba B18LD</name>
    <dbReference type="NCBI Taxonomy" id="395493"/>
    <lineage>
        <taxon>Bacteria</taxon>
        <taxon>Pseudomonadati</taxon>
        <taxon>Pseudomonadota</taxon>
        <taxon>Gammaproteobacteria</taxon>
        <taxon>Thiotrichales</taxon>
        <taxon>Thiotrichaceae</taxon>
        <taxon>Beggiatoa</taxon>
    </lineage>
</organism>
<feature type="binding site" evidence="7">
    <location>
        <position position="356"/>
    </location>
    <ligand>
        <name>substrate</name>
    </ligand>
</feature>
<dbReference type="PANTHER" id="PTHR32268:SF11">
    <property type="entry name" value="HOMOSERINE O-ACETYLTRANSFERASE"/>
    <property type="match status" value="1"/>
</dbReference>
<feature type="domain" description="AB hydrolase-1" evidence="9">
    <location>
        <begin position="51"/>
        <end position="327"/>
    </location>
</feature>
<dbReference type="AlphaFoldDB" id="I3CFW0"/>
<dbReference type="Proteomes" id="UP000005744">
    <property type="component" value="Unassembled WGS sequence"/>
</dbReference>
<dbReference type="InterPro" id="IPR008220">
    <property type="entry name" value="HAT_MetX-like"/>
</dbReference>
<protein>
    <recommendedName>
        <fullName evidence="7">Homoserine O-succinyltransferase</fullName>
        <shortName evidence="7">HST</shortName>
        <ecNumber evidence="7">2.3.1.46</ecNumber>
    </recommendedName>
    <alternativeName>
        <fullName evidence="7">Homoserine transsuccinylase</fullName>
        <shortName evidence="7">HTS</shortName>
    </alternativeName>
</protein>
<dbReference type="GO" id="GO:0009092">
    <property type="term" value="P:homoserine metabolic process"/>
    <property type="evidence" value="ECO:0007669"/>
    <property type="project" value="TreeGrafter"/>
</dbReference>
<keyword evidence="5 7" id="KW-0486">Methionine biosynthesis</keyword>
<dbReference type="HOGENOM" id="CLU_028760_1_2_6"/>
<evidence type="ECO:0000256" key="2">
    <source>
        <dbReference type="ARBA" id="ARBA00022490"/>
    </source>
</evidence>
<comment type="subunit">
    <text evidence="1 7">Homodimer.</text>
</comment>
<dbReference type="Gene3D" id="3.40.50.1820">
    <property type="entry name" value="alpha/beta hydrolase"/>
    <property type="match status" value="1"/>
</dbReference>
<dbReference type="HAMAP" id="MF_00296">
    <property type="entry name" value="MetX_acyltransf"/>
    <property type="match status" value="1"/>
</dbReference>
<keyword evidence="6 7" id="KW-0012">Acyltransferase</keyword>
<dbReference type="GO" id="GO:0008899">
    <property type="term" value="F:homoserine O-succinyltransferase activity"/>
    <property type="evidence" value="ECO:0007669"/>
    <property type="project" value="UniProtKB-UniRule"/>
</dbReference>
<dbReference type="Pfam" id="PF00561">
    <property type="entry name" value="Abhydrolase_1"/>
    <property type="match status" value="1"/>
</dbReference>
<keyword evidence="3 7" id="KW-0028">Amino-acid biosynthesis</keyword>
<evidence type="ECO:0000256" key="7">
    <source>
        <dbReference type="HAMAP-Rule" id="MF_00296"/>
    </source>
</evidence>
<evidence type="ECO:0000313" key="10">
    <source>
        <dbReference type="EMBL" id="EIJ42503.1"/>
    </source>
</evidence>
<dbReference type="STRING" id="395493.BegalDRAFT_1624"/>
<name>I3CFW0_9GAMM</name>
<dbReference type="RefSeq" id="WP_002685504.1">
    <property type="nucleotide sequence ID" value="NZ_JH600070.1"/>
</dbReference>
<feature type="active site" evidence="7 8">
    <location>
        <position position="322"/>
    </location>
</feature>
<dbReference type="InterPro" id="IPR000073">
    <property type="entry name" value="AB_hydrolase_1"/>
</dbReference>
<gene>
    <name evidence="7" type="primary">metXS</name>
    <name evidence="10" type="ORF">BegalDRAFT_1624</name>
</gene>
<comment type="function">
    <text evidence="7">Transfers a succinyl group from succinyl-CoA to L-homoserine, forming succinyl-L-homoserine.</text>
</comment>
<evidence type="ECO:0000256" key="3">
    <source>
        <dbReference type="ARBA" id="ARBA00022605"/>
    </source>
</evidence>
<comment type="catalytic activity">
    <reaction evidence="7">
        <text>L-homoserine + succinyl-CoA = O-succinyl-L-homoserine + CoA</text>
        <dbReference type="Rhea" id="RHEA:22008"/>
        <dbReference type="ChEBI" id="CHEBI:57287"/>
        <dbReference type="ChEBI" id="CHEBI:57292"/>
        <dbReference type="ChEBI" id="CHEBI:57476"/>
        <dbReference type="ChEBI" id="CHEBI:57661"/>
        <dbReference type="EC" id="2.3.1.46"/>
    </reaction>
</comment>
<evidence type="ECO:0000256" key="8">
    <source>
        <dbReference type="PIRSR" id="PIRSR000443-1"/>
    </source>
</evidence>
<evidence type="ECO:0000256" key="5">
    <source>
        <dbReference type="ARBA" id="ARBA00023167"/>
    </source>
</evidence>
<dbReference type="GO" id="GO:0004414">
    <property type="term" value="F:homoserine O-acetyltransferase activity"/>
    <property type="evidence" value="ECO:0007669"/>
    <property type="project" value="UniProtKB-ARBA"/>
</dbReference>
<evidence type="ECO:0000256" key="6">
    <source>
        <dbReference type="ARBA" id="ARBA00023315"/>
    </source>
</evidence>
<dbReference type="EMBL" id="JH600070">
    <property type="protein sequence ID" value="EIJ42503.1"/>
    <property type="molecule type" value="Genomic_DNA"/>
</dbReference>
<accession>I3CFW0</accession>